<reference evidence="1 2" key="1">
    <citation type="submission" date="2016-08" db="EMBL/GenBank/DDBJ databases">
        <title>Identification and validation of antigenic proteins from Pajaroellobacter abortibovis using de-novo genome sequence assembly and reverse vaccinology.</title>
        <authorList>
            <person name="Welly B.T."/>
            <person name="Miller M.R."/>
            <person name="Stott J.L."/>
            <person name="Blanchard M.T."/>
            <person name="Islas-Trejo A.D."/>
            <person name="O'Rourke S.M."/>
            <person name="Young A.E."/>
            <person name="Medrano J.F."/>
            <person name="Van Eenennaam A.L."/>
        </authorList>
    </citation>
    <scope>NUCLEOTIDE SEQUENCE [LARGE SCALE GENOMIC DNA]</scope>
    <source>
        <strain evidence="1 2">BTF92-0548A/99-0131</strain>
    </source>
</reference>
<organism evidence="1 2">
    <name type="scientific">Pajaroellobacter abortibovis</name>
    <dbReference type="NCBI Taxonomy" id="1882918"/>
    <lineage>
        <taxon>Bacteria</taxon>
        <taxon>Pseudomonadati</taxon>
        <taxon>Myxococcota</taxon>
        <taxon>Polyangia</taxon>
        <taxon>Polyangiales</taxon>
        <taxon>Polyangiaceae</taxon>
    </lineage>
</organism>
<dbReference type="AlphaFoldDB" id="A0A1L6MVP2"/>
<sequence>MVACACAVVSARWCQRKHPYVPYKIEEILQEGEGGVPCKQEEKKLLVCNEWASFDGGTWKIQNRSVFPVSLERPLVSGITCDWQGNGVQDGFALARGPLDEGGFDILFYRIGEEEKKEESEVPNALEGLKPYVVAQVPLINPAPSCIPFERLAPLGQTALLIEVGYTCPSMSAYQKVHWFGVLRFGMPPQLRWSGAMYDPSGSLPVTVELKSRDEDRDGVEDLILRVTAESPPLPFIAALPLSLLVQWLDRPAGMSRIQHEPIHSLGILVKGLMSRASDPKQAPSVIAEVQQIRTLYGALCMEGGRPRIVGILGVDQFQCGGIELLQEAEMAEVRAFAALEKPLAMLMSLERLYKTAGGLPTLRDIPAWGRSLFSIRQAASVRLLDVVAAPKPSFPAWSSLAFDHDRYVQVHTSEGALLRVNPDTGESEVIKDKTPWDSRVLSPDGALQWERVDGFCTGAPLRAVFKHTRVVGGEEGGEELSPLELILPAVAPFKVKCDGSEHTQGKDTIPLGWTPTGLEAMVAGHLLRMEVPMKRVTLLSSPSSVFPPPFGSSRSPNGKLWIYPSEYGFLILGKGGTWLYQVGDKMRDWAGLSDCTLDDSLSYVACLFHQKLWIGFWPSL</sequence>
<protein>
    <submittedName>
        <fullName evidence="1">Uncharacterized protein</fullName>
    </submittedName>
</protein>
<evidence type="ECO:0000313" key="1">
    <source>
        <dbReference type="EMBL" id="APR99609.1"/>
    </source>
</evidence>
<evidence type="ECO:0000313" key="2">
    <source>
        <dbReference type="Proteomes" id="UP000185544"/>
    </source>
</evidence>
<name>A0A1L6MVP2_9BACT</name>
<keyword evidence="2" id="KW-1185">Reference proteome</keyword>
<dbReference type="KEGG" id="pabo:BCY86_02130"/>
<dbReference type="Proteomes" id="UP000185544">
    <property type="component" value="Chromosome"/>
</dbReference>
<dbReference type="EMBL" id="CP016908">
    <property type="protein sequence ID" value="APR99609.1"/>
    <property type="molecule type" value="Genomic_DNA"/>
</dbReference>
<gene>
    <name evidence="1" type="ORF">BCY86_02130</name>
</gene>
<accession>A0A1L6MVP2</accession>
<proteinExistence type="predicted"/>